<proteinExistence type="predicted"/>
<accession>A0A166CP22</accession>
<sequence>MYFTVLPFSDPELGFQREPMRTRPHLVRSQVQHFYRMFRGGPNAVYITLSSVSRKLAASPEVQQRADTTDSVIPRSVERGINPKRSRPLFSALPTQEAHEAENPQDVDSDGPMIADPDGLAMPPREEVYTSESDDDMGYGLFDEPDELALLGKTNTLVSGSQVAGGVNNCRLPSHRLVWLPTHWSSRFSRFMDPFKLFRTTAGQLALSPSPSTPALVRQMTLPLEINYDSMFREPPLAIENADKGFWGMEHEPFLGLRSSKVAAMSEGEEEGKAGVVSVSWIW</sequence>
<organism evidence="2 3">
    <name type="scientific">Athelia psychrophila</name>
    <dbReference type="NCBI Taxonomy" id="1759441"/>
    <lineage>
        <taxon>Eukaryota</taxon>
        <taxon>Fungi</taxon>
        <taxon>Dikarya</taxon>
        <taxon>Basidiomycota</taxon>
        <taxon>Agaricomycotina</taxon>
        <taxon>Agaricomycetes</taxon>
        <taxon>Agaricomycetidae</taxon>
        <taxon>Atheliales</taxon>
        <taxon>Atheliaceae</taxon>
        <taxon>Athelia</taxon>
    </lineage>
</organism>
<evidence type="ECO:0000313" key="3">
    <source>
        <dbReference type="Proteomes" id="UP000076532"/>
    </source>
</evidence>
<reference evidence="2 3" key="1">
    <citation type="journal article" date="2016" name="Mol. Biol. Evol.">
        <title>Comparative Genomics of Early-Diverging Mushroom-Forming Fungi Provides Insights into the Origins of Lignocellulose Decay Capabilities.</title>
        <authorList>
            <person name="Nagy L.G."/>
            <person name="Riley R."/>
            <person name="Tritt A."/>
            <person name="Adam C."/>
            <person name="Daum C."/>
            <person name="Floudas D."/>
            <person name="Sun H."/>
            <person name="Yadav J.S."/>
            <person name="Pangilinan J."/>
            <person name="Larsson K.H."/>
            <person name="Matsuura K."/>
            <person name="Barry K."/>
            <person name="Labutti K."/>
            <person name="Kuo R."/>
            <person name="Ohm R.A."/>
            <person name="Bhattacharya S.S."/>
            <person name="Shirouzu T."/>
            <person name="Yoshinaga Y."/>
            <person name="Martin F.M."/>
            <person name="Grigoriev I.V."/>
            <person name="Hibbett D.S."/>
        </authorList>
    </citation>
    <scope>NUCLEOTIDE SEQUENCE [LARGE SCALE GENOMIC DNA]</scope>
    <source>
        <strain evidence="2 3">CBS 109695</strain>
    </source>
</reference>
<feature type="compositionally biased region" description="Polar residues" evidence="1">
    <location>
        <begin position="61"/>
        <end position="71"/>
    </location>
</feature>
<evidence type="ECO:0000256" key="1">
    <source>
        <dbReference type="SAM" id="MobiDB-lite"/>
    </source>
</evidence>
<feature type="region of interest" description="Disordered" evidence="1">
    <location>
        <begin position="60"/>
        <end position="115"/>
    </location>
</feature>
<dbReference type="Proteomes" id="UP000076532">
    <property type="component" value="Unassembled WGS sequence"/>
</dbReference>
<protein>
    <submittedName>
        <fullName evidence="2">Uncharacterized protein</fullName>
    </submittedName>
</protein>
<dbReference type="EMBL" id="KV417626">
    <property type="protein sequence ID" value="KZP13857.1"/>
    <property type="molecule type" value="Genomic_DNA"/>
</dbReference>
<gene>
    <name evidence="2" type="ORF">FIBSPDRAFT_960151</name>
</gene>
<dbReference type="AlphaFoldDB" id="A0A166CP22"/>
<name>A0A166CP22_9AGAM</name>
<keyword evidence="3" id="KW-1185">Reference proteome</keyword>
<evidence type="ECO:0000313" key="2">
    <source>
        <dbReference type="EMBL" id="KZP13857.1"/>
    </source>
</evidence>